<keyword evidence="2 6" id="KW-0812">Transmembrane</keyword>
<evidence type="ECO:0000256" key="4">
    <source>
        <dbReference type="ARBA" id="ARBA00022989"/>
    </source>
</evidence>
<protein>
    <recommendedName>
        <fullName evidence="6">Reticulon</fullName>
    </recommendedName>
</protein>
<evidence type="ECO:0000256" key="1">
    <source>
        <dbReference type="ARBA" id="ARBA00004477"/>
    </source>
</evidence>
<dbReference type="GO" id="GO:0007420">
    <property type="term" value="P:brain development"/>
    <property type="evidence" value="ECO:0007669"/>
    <property type="project" value="TreeGrafter"/>
</dbReference>
<organism evidence="8 9">
    <name type="scientific">Poecilia reticulata</name>
    <name type="common">Guppy</name>
    <name type="synonym">Acanthophacelus reticulatus</name>
    <dbReference type="NCBI Taxonomy" id="8081"/>
    <lineage>
        <taxon>Eukaryota</taxon>
        <taxon>Metazoa</taxon>
        <taxon>Chordata</taxon>
        <taxon>Craniata</taxon>
        <taxon>Vertebrata</taxon>
        <taxon>Euteleostomi</taxon>
        <taxon>Actinopterygii</taxon>
        <taxon>Neopterygii</taxon>
        <taxon>Teleostei</taxon>
        <taxon>Neoteleostei</taxon>
        <taxon>Acanthomorphata</taxon>
        <taxon>Ovalentaria</taxon>
        <taxon>Atherinomorphae</taxon>
        <taxon>Cyprinodontiformes</taxon>
        <taxon>Poeciliidae</taxon>
        <taxon>Poeciliinae</taxon>
        <taxon>Poecilia</taxon>
    </lineage>
</organism>
<evidence type="ECO:0000256" key="3">
    <source>
        <dbReference type="ARBA" id="ARBA00022824"/>
    </source>
</evidence>
<comment type="subcellular location">
    <subcellularLocation>
        <location evidence="1">Endoplasmic reticulum membrane</location>
        <topology evidence="1">Multi-pass membrane protein</topology>
    </subcellularLocation>
</comment>
<evidence type="ECO:0000256" key="5">
    <source>
        <dbReference type="ARBA" id="ARBA00023136"/>
    </source>
</evidence>
<feature type="domain" description="Reticulon" evidence="7">
    <location>
        <begin position="1"/>
        <end position="46"/>
    </location>
</feature>
<keyword evidence="5 6" id="KW-0472">Membrane</keyword>
<dbReference type="PANTHER" id="PTHR45799">
    <property type="entry name" value="RETICULON-LIKE PROTEIN"/>
    <property type="match status" value="1"/>
</dbReference>
<feature type="transmembrane region" description="Helical" evidence="6">
    <location>
        <begin position="20"/>
        <end position="41"/>
    </location>
</feature>
<reference evidence="8" key="2">
    <citation type="submission" date="2025-08" db="UniProtKB">
        <authorList>
            <consortium name="Ensembl"/>
        </authorList>
    </citation>
    <scope>IDENTIFICATION</scope>
    <source>
        <strain evidence="8">Guanapo</strain>
    </source>
</reference>
<comment type="caution">
    <text evidence="6">Lacks conserved residue(s) required for the propagation of feature annotation.</text>
</comment>
<dbReference type="GO" id="GO:0043005">
    <property type="term" value="C:neuron projection"/>
    <property type="evidence" value="ECO:0007669"/>
    <property type="project" value="TreeGrafter"/>
</dbReference>
<proteinExistence type="predicted"/>
<dbReference type="AlphaFoldDB" id="A0A3P9PI01"/>
<evidence type="ECO:0000259" key="7">
    <source>
        <dbReference type="PROSITE" id="PS50845"/>
    </source>
</evidence>
<keyword evidence="3" id="KW-0256">Endoplasmic reticulum</keyword>
<evidence type="ECO:0000256" key="2">
    <source>
        <dbReference type="ARBA" id="ARBA00022692"/>
    </source>
</evidence>
<reference evidence="8" key="3">
    <citation type="submission" date="2025-09" db="UniProtKB">
        <authorList>
            <consortium name="Ensembl"/>
        </authorList>
    </citation>
    <scope>IDENTIFICATION</scope>
    <source>
        <strain evidence="8">Guanapo</strain>
    </source>
</reference>
<dbReference type="InterPro" id="IPR046964">
    <property type="entry name" value="RTN1-4"/>
</dbReference>
<dbReference type="STRING" id="8081.ENSPREP00000021328"/>
<reference evidence="9" key="1">
    <citation type="submission" date="2013-11" db="EMBL/GenBank/DDBJ databases">
        <title>The genomic landscape of the Guanapo guppy.</title>
        <authorList>
            <person name="Kuenstner A."/>
            <person name="Dreyer C."/>
        </authorList>
    </citation>
    <scope>NUCLEOTIDE SEQUENCE</scope>
    <source>
        <strain evidence="9">Guanapo</strain>
    </source>
</reference>
<evidence type="ECO:0000313" key="8">
    <source>
        <dbReference type="Ensembl" id="ENSPREP00000021328.1"/>
    </source>
</evidence>
<dbReference type="Pfam" id="PF02453">
    <property type="entry name" value="Reticulon"/>
    <property type="match status" value="1"/>
</dbReference>
<dbReference type="GO" id="GO:0071787">
    <property type="term" value="P:endoplasmic reticulum tubular network formation"/>
    <property type="evidence" value="ECO:0007669"/>
    <property type="project" value="TreeGrafter"/>
</dbReference>
<keyword evidence="9" id="KW-1185">Reference proteome</keyword>
<accession>A0A3P9PI01</accession>
<dbReference type="Proteomes" id="UP000242638">
    <property type="component" value="Unassembled WGS sequence"/>
</dbReference>
<dbReference type="Ensembl" id="ENSPRET00000021553.1">
    <property type="protein sequence ID" value="ENSPREP00000021328.1"/>
    <property type="gene ID" value="ENSPREG00000014422.1"/>
</dbReference>
<evidence type="ECO:0000256" key="6">
    <source>
        <dbReference type="RuleBase" id="RU210713"/>
    </source>
</evidence>
<dbReference type="GO" id="GO:0014069">
    <property type="term" value="C:postsynaptic density"/>
    <property type="evidence" value="ECO:0007669"/>
    <property type="project" value="TreeGrafter"/>
</dbReference>
<keyword evidence="4 6" id="KW-1133">Transmembrane helix</keyword>
<sequence length="79" mass="8750">VDTSLTHINRLAVVMWMLTYIGAVFNGITILILADILLFAAPPLYKIADYTLLGPKTCNDATASQQQQSFRATTKYKKS</sequence>
<dbReference type="GO" id="GO:0030182">
    <property type="term" value="P:neuron differentiation"/>
    <property type="evidence" value="ECO:0007669"/>
    <property type="project" value="TreeGrafter"/>
</dbReference>
<dbReference type="PROSITE" id="PS50845">
    <property type="entry name" value="RETICULON"/>
    <property type="match status" value="1"/>
</dbReference>
<evidence type="ECO:0000313" key="9">
    <source>
        <dbReference type="Proteomes" id="UP000242638"/>
    </source>
</evidence>
<name>A0A3P9PI01_POERE</name>
<dbReference type="InterPro" id="IPR003388">
    <property type="entry name" value="Reticulon"/>
</dbReference>
<dbReference type="PANTHER" id="PTHR45799:SF6">
    <property type="entry name" value="RETICULON"/>
    <property type="match status" value="1"/>
</dbReference>
<dbReference type="GO" id="GO:0005789">
    <property type="term" value="C:endoplasmic reticulum membrane"/>
    <property type="evidence" value="ECO:0007669"/>
    <property type="project" value="UniProtKB-SubCell"/>
</dbReference>